<keyword evidence="3" id="KW-0804">Transcription</keyword>
<evidence type="ECO:0000256" key="1">
    <source>
        <dbReference type="ARBA" id="ARBA00023015"/>
    </source>
</evidence>
<dbReference type="InterPro" id="IPR036388">
    <property type="entry name" value="WH-like_DNA-bd_sf"/>
</dbReference>
<evidence type="ECO:0000256" key="3">
    <source>
        <dbReference type="ARBA" id="ARBA00023163"/>
    </source>
</evidence>
<evidence type="ECO:0000259" key="4">
    <source>
        <dbReference type="PROSITE" id="PS50995"/>
    </source>
</evidence>
<dbReference type="KEGG" id="mmar:MODMU_2997"/>
<sequence length="160" mass="17023">MSQPSSPADGTVPVDAPEDDDMVRLGIVLSALSRSLDRHMDLEYPHPRPPETHLAVLRLVRAQDGMTVRQVADALRMHSSNASAIVSALAAGGLLRREPDAGDRRVVHLHLTAEARTRVDGANAQVGRYLSAALATLDEESAAAVTRAVPGLVALRRAIS</sequence>
<dbReference type="PANTHER" id="PTHR33164:SF103">
    <property type="entry name" value="REGULATORY PROTEIN MARR"/>
    <property type="match status" value="1"/>
</dbReference>
<dbReference type="PANTHER" id="PTHR33164">
    <property type="entry name" value="TRANSCRIPTIONAL REGULATOR, MARR FAMILY"/>
    <property type="match status" value="1"/>
</dbReference>
<dbReference type="Pfam" id="PF12802">
    <property type="entry name" value="MarR_2"/>
    <property type="match status" value="1"/>
</dbReference>
<dbReference type="PROSITE" id="PS01117">
    <property type="entry name" value="HTH_MARR_1"/>
    <property type="match status" value="1"/>
</dbReference>
<keyword evidence="2" id="KW-0238">DNA-binding</keyword>
<dbReference type="OMA" id="ISQHPGC"/>
<dbReference type="InterPro" id="IPR023187">
    <property type="entry name" value="Tscrpt_reg_MarR-type_CS"/>
</dbReference>
<dbReference type="GO" id="GO:0003677">
    <property type="term" value="F:DNA binding"/>
    <property type="evidence" value="ECO:0007669"/>
    <property type="project" value="UniProtKB-KW"/>
</dbReference>
<dbReference type="GO" id="GO:0006950">
    <property type="term" value="P:response to stress"/>
    <property type="evidence" value="ECO:0007669"/>
    <property type="project" value="TreeGrafter"/>
</dbReference>
<dbReference type="eggNOG" id="COG1846">
    <property type="taxonomic scope" value="Bacteria"/>
</dbReference>
<dbReference type="PROSITE" id="PS50995">
    <property type="entry name" value="HTH_MARR_2"/>
    <property type="match status" value="1"/>
</dbReference>
<dbReference type="Gene3D" id="1.10.10.10">
    <property type="entry name" value="Winged helix-like DNA-binding domain superfamily/Winged helix DNA-binding domain"/>
    <property type="match status" value="1"/>
</dbReference>
<dbReference type="InterPro" id="IPR000835">
    <property type="entry name" value="HTH_MarR-typ"/>
</dbReference>
<name>I4EYG1_MODI5</name>
<proteinExistence type="predicted"/>
<dbReference type="STRING" id="477641.MODMU_2997"/>
<evidence type="ECO:0000313" key="6">
    <source>
        <dbReference type="Proteomes" id="UP000006461"/>
    </source>
</evidence>
<protein>
    <submittedName>
        <fullName evidence="5">HTH transcriptional regulator, MarR family</fullName>
    </submittedName>
</protein>
<evidence type="ECO:0000313" key="5">
    <source>
        <dbReference type="EMBL" id="CCH88424.1"/>
    </source>
</evidence>
<accession>I4EYG1</accession>
<dbReference type="HOGENOM" id="CLU_083287_15_6_11"/>
<dbReference type="AlphaFoldDB" id="I4EYG1"/>
<keyword evidence="6" id="KW-1185">Reference proteome</keyword>
<organism evidence="5 6">
    <name type="scientific">Modestobacter italicus (strain DSM 44449 / CECT 9708 / BC 501)</name>
    <dbReference type="NCBI Taxonomy" id="2732864"/>
    <lineage>
        <taxon>Bacteria</taxon>
        <taxon>Bacillati</taxon>
        <taxon>Actinomycetota</taxon>
        <taxon>Actinomycetes</taxon>
        <taxon>Geodermatophilales</taxon>
        <taxon>Geodermatophilaceae</taxon>
        <taxon>Modestobacter</taxon>
    </lineage>
</organism>
<keyword evidence="1" id="KW-0805">Transcription regulation</keyword>
<dbReference type="InterPro" id="IPR036390">
    <property type="entry name" value="WH_DNA-bd_sf"/>
</dbReference>
<dbReference type="SMART" id="SM00347">
    <property type="entry name" value="HTH_MARR"/>
    <property type="match status" value="1"/>
</dbReference>
<dbReference type="SUPFAM" id="SSF46785">
    <property type="entry name" value="Winged helix' DNA-binding domain"/>
    <property type="match status" value="1"/>
</dbReference>
<dbReference type="InterPro" id="IPR039422">
    <property type="entry name" value="MarR/SlyA-like"/>
</dbReference>
<gene>
    <name evidence="5" type="ordered locus">MODMU_2997</name>
</gene>
<dbReference type="EMBL" id="FO203431">
    <property type="protein sequence ID" value="CCH88424.1"/>
    <property type="molecule type" value="Genomic_DNA"/>
</dbReference>
<feature type="domain" description="HTH marR-type" evidence="4">
    <location>
        <begin position="22"/>
        <end position="154"/>
    </location>
</feature>
<dbReference type="Proteomes" id="UP000006461">
    <property type="component" value="Chromosome"/>
</dbReference>
<dbReference type="GO" id="GO:0003700">
    <property type="term" value="F:DNA-binding transcription factor activity"/>
    <property type="evidence" value="ECO:0007669"/>
    <property type="project" value="InterPro"/>
</dbReference>
<evidence type="ECO:0000256" key="2">
    <source>
        <dbReference type="ARBA" id="ARBA00023125"/>
    </source>
</evidence>
<reference evidence="5 6" key="1">
    <citation type="journal article" date="2012" name="J. Bacteriol.">
        <title>Genome Sequence of Radiation-Resistant Modestobacter marinus Strain BC501, a Representative Actinobacterium That Thrives on Calcareous Stone Surfaces.</title>
        <authorList>
            <person name="Normand P."/>
            <person name="Gury J."/>
            <person name="Pujic P."/>
            <person name="Chouaia B."/>
            <person name="Crotti E."/>
            <person name="Brusetti L."/>
            <person name="Daffonchio D."/>
            <person name="Vacherie B."/>
            <person name="Barbe V."/>
            <person name="Medigue C."/>
            <person name="Calteau A."/>
            <person name="Ghodhbane-Gtari F."/>
            <person name="Essoussi I."/>
            <person name="Nouioui I."/>
            <person name="Abbassi-Ghozzi I."/>
            <person name="Gtari M."/>
        </authorList>
    </citation>
    <scope>NUCLEOTIDE SEQUENCE [LARGE SCALE GENOMIC DNA]</scope>
    <source>
        <strain evidence="6">BC 501</strain>
    </source>
</reference>